<keyword evidence="1" id="KW-0378">Hydrolase</keyword>
<dbReference type="InterPro" id="IPR015797">
    <property type="entry name" value="NUDIX_hydrolase-like_dom_sf"/>
</dbReference>
<dbReference type="PROSITE" id="PS51462">
    <property type="entry name" value="NUDIX"/>
    <property type="match status" value="1"/>
</dbReference>
<dbReference type="InterPro" id="IPR000086">
    <property type="entry name" value="NUDIX_hydrolase_dom"/>
</dbReference>
<evidence type="ECO:0000259" key="2">
    <source>
        <dbReference type="PROSITE" id="PS51462"/>
    </source>
</evidence>
<dbReference type="PANTHER" id="PTHR21340">
    <property type="entry name" value="DIADENOSINE 5,5-P1,P4-TETRAPHOSPHATE PYROPHOSPHOHYDROLASE MUTT"/>
    <property type="match status" value="1"/>
</dbReference>
<dbReference type="OrthoDB" id="25379at2157"/>
<protein>
    <submittedName>
        <fullName evidence="3">8-oxo-dGTP diphosphatase</fullName>
    </submittedName>
</protein>
<dbReference type="InterPro" id="IPR020476">
    <property type="entry name" value="Nudix_hydrolase"/>
</dbReference>
<accession>A0A1H7LP12</accession>
<dbReference type="GO" id="GO:0006167">
    <property type="term" value="P:AMP biosynthetic process"/>
    <property type="evidence" value="ECO:0007669"/>
    <property type="project" value="TreeGrafter"/>
</dbReference>
<dbReference type="Proteomes" id="UP000183894">
    <property type="component" value="Unassembled WGS sequence"/>
</dbReference>
<dbReference type="AlphaFoldDB" id="A0A1H7LP12"/>
<gene>
    <name evidence="3" type="ORF">SAMN04488691_102380</name>
</gene>
<dbReference type="EMBL" id="FOAD01000002">
    <property type="protein sequence ID" value="SEL00704.1"/>
    <property type="molecule type" value="Genomic_DNA"/>
</dbReference>
<organism evidence="3 4">
    <name type="scientific">Haloferax larsenii</name>
    <dbReference type="NCBI Taxonomy" id="302484"/>
    <lineage>
        <taxon>Archaea</taxon>
        <taxon>Methanobacteriati</taxon>
        <taxon>Methanobacteriota</taxon>
        <taxon>Stenosarchaea group</taxon>
        <taxon>Halobacteria</taxon>
        <taxon>Halobacteriales</taxon>
        <taxon>Haloferacaceae</taxon>
        <taxon>Haloferax</taxon>
    </lineage>
</organism>
<proteinExistence type="predicted"/>
<evidence type="ECO:0000313" key="4">
    <source>
        <dbReference type="Proteomes" id="UP000183894"/>
    </source>
</evidence>
<dbReference type="InterPro" id="IPR051325">
    <property type="entry name" value="Nudix_hydrolase_domain"/>
</dbReference>
<feature type="domain" description="Nudix hydrolase" evidence="2">
    <location>
        <begin position="7"/>
        <end position="131"/>
    </location>
</feature>
<dbReference type="CDD" id="cd03673">
    <property type="entry name" value="NUDIX_Ap6A_hydrolase"/>
    <property type="match status" value="1"/>
</dbReference>
<dbReference type="PANTHER" id="PTHR21340:SF0">
    <property type="entry name" value="BIS(5'-NUCLEOSYL)-TETRAPHOSPHATASE [ASYMMETRICAL]"/>
    <property type="match status" value="1"/>
</dbReference>
<evidence type="ECO:0000313" key="3">
    <source>
        <dbReference type="EMBL" id="SEL00704.1"/>
    </source>
</evidence>
<name>A0A1H7LP12_HALLR</name>
<dbReference type="GO" id="GO:0006754">
    <property type="term" value="P:ATP biosynthetic process"/>
    <property type="evidence" value="ECO:0007669"/>
    <property type="project" value="TreeGrafter"/>
</dbReference>
<dbReference type="PRINTS" id="PR00502">
    <property type="entry name" value="NUDIXFAMILY"/>
</dbReference>
<evidence type="ECO:0000256" key="1">
    <source>
        <dbReference type="ARBA" id="ARBA00022801"/>
    </source>
</evidence>
<sequence>MAIATPTLTFAAGGLLRRDDGALCLVHRPRYDDWSLPKGKLEPGETLVETAVREVREETDCTVDCGRFAGRYEYAVDGSPKGVFVWYMRLAEERPFDSDDEVDARAWLQPTAALDRLTYENERELVRRAVFD</sequence>
<reference evidence="3 4" key="1">
    <citation type="submission" date="2016-10" db="EMBL/GenBank/DDBJ databases">
        <authorList>
            <person name="de Groot N.N."/>
        </authorList>
    </citation>
    <scope>NUCLEOTIDE SEQUENCE [LARGE SCALE GENOMIC DNA]</scope>
    <source>
        <strain evidence="3 4">CDM_5</strain>
    </source>
</reference>
<dbReference type="RefSeq" id="WP_074792972.1">
    <property type="nucleotide sequence ID" value="NZ_FOAD01000002.1"/>
</dbReference>
<dbReference type="SUPFAM" id="SSF55811">
    <property type="entry name" value="Nudix"/>
    <property type="match status" value="1"/>
</dbReference>
<dbReference type="Pfam" id="PF00293">
    <property type="entry name" value="NUDIX"/>
    <property type="match status" value="1"/>
</dbReference>
<dbReference type="GO" id="GO:0004081">
    <property type="term" value="F:bis(5'-nucleosyl)-tetraphosphatase (asymmetrical) activity"/>
    <property type="evidence" value="ECO:0007669"/>
    <property type="project" value="TreeGrafter"/>
</dbReference>
<dbReference type="Gene3D" id="3.90.79.10">
    <property type="entry name" value="Nucleoside Triphosphate Pyrophosphohydrolase"/>
    <property type="match status" value="1"/>
</dbReference>